<dbReference type="AlphaFoldDB" id="A0A1I6YRA3"/>
<evidence type="ECO:0000313" key="2">
    <source>
        <dbReference type="Proteomes" id="UP000199546"/>
    </source>
</evidence>
<organism evidence="1 2">
    <name type="scientific">Geodermatophilus amargosae</name>
    <dbReference type="NCBI Taxonomy" id="1296565"/>
    <lineage>
        <taxon>Bacteria</taxon>
        <taxon>Bacillati</taxon>
        <taxon>Actinomycetota</taxon>
        <taxon>Actinomycetes</taxon>
        <taxon>Geodermatophilales</taxon>
        <taxon>Geodermatophilaceae</taxon>
        <taxon>Geodermatophilus</taxon>
    </lineage>
</organism>
<accession>A0A1I6YRA3</accession>
<sequence length="52" mass="5126">MLAGRAALAVGDRELVRRAADALRPAAEEVAGAGSGLLTAGPVAATLALLRD</sequence>
<dbReference type="EMBL" id="FPBA01000003">
    <property type="protein sequence ID" value="SFT52934.1"/>
    <property type="molecule type" value="Genomic_DNA"/>
</dbReference>
<evidence type="ECO:0000313" key="1">
    <source>
        <dbReference type="EMBL" id="SFT52934.1"/>
    </source>
</evidence>
<keyword evidence="2" id="KW-1185">Reference proteome</keyword>
<reference evidence="2" key="1">
    <citation type="submission" date="2016-10" db="EMBL/GenBank/DDBJ databases">
        <authorList>
            <person name="Varghese N."/>
            <person name="Submissions S."/>
        </authorList>
    </citation>
    <scope>NUCLEOTIDE SEQUENCE [LARGE SCALE GENOMIC DNA]</scope>
    <source>
        <strain evidence="2">DSM 46136</strain>
    </source>
</reference>
<proteinExistence type="predicted"/>
<name>A0A1I6YRA3_9ACTN</name>
<dbReference type="Proteomes" id="UP000199546">
    <property type="component" value="Unassembled WGS sequence"/>
</dbReference>
<gene>
    <name evidence="1" type="ORF">SAMN05660657_01371</name>
</gene>
<dbReference type="RefSeq" id="WP_217644577.1">
    <property type="nucleotide sequence ID" value="NZ_FPBA01000003.1"/>
</dbReference>
<protein>
    <submittedName>
        <fullName evidence="1">Uncharacterized protein</fullName>
    </submittedName>
</protein>